<evidence type="ECO:0000313" key="3">
    <source>
        <dbReference type="EMBL" id="KAK4272589.1"/>
    </source>
</evidence>
<organism evidence="3 4">
    <name type="scientific">Acacia crassicarpa</name>
    <name type="common">northern wattle</name>
    <dbReference type="NCBI Taxonomy" id="499986"/>
    <lineage>
        <taxon>Eukaryota</taxon>
        <taxon>Viridiplantae</taxon>
        <taxon>Streptophyta</taxon>
        <taxon>Embryophyta</taxon>
        <taxon>Tracheophyta</taxon>
        <taxon>Spermatophyta</taxon>
        <taxon>Magnoliopsida</taxon>
        <taxon>eudicotyledons</taxon>
        <taxon>Gunneridae</taxon>
        <taxon>Pentapetalae</taxon>
        <taxon>rosids</taxon>
        <taxon>fabids</taxon>
        <taxon>Fabales</taxon>
        <taxon>Fabaceae</taxon>
        <taxon>Caesalpinioideae</taxon>
        <taxon>mimosoid clade</taxon>
        <taxon>Acacieae</taxon>
        <taxon>Acacia</taxon>
    </lineage>
</organism>
<protein>
    <submittedName>
        <fullName evidence="3">Uncharacterized protein</fullName>
    </submittedName>
</protein>
<dbReference type="GO" id="GO:0009793">
    <property type="term" value="P:embryo development ending in seed dormancy"/>
    <property type="evidence" value="ECO:0007669"/>
    <property type="project" value="InterPro"/>
</dbReference>
<dbReference type="EMBL" id="JAWXYG010000005">
    <property type="protein sequence ID" value="KAK4272589.1"/>
    <property type="molecule type" value="Genomic_DNA"/>
</dbReference>
<feature type="compositionally biased region" description="Low complexity" evidence="2">
    <location>
        <begin position="93"/>
        <end position="102"/>
    </location>
</feature>
<dbReference type="PANTHER" id="PTHR33493">
    <property type="entry name" value="LATE EMBRYOGENESIS ABUNDANT PROTEIN 6-RELATED"/>
    <property type="match status" value="1"/>
</dbReference>
<feature type="compositionally biased region" description="Gly residues" evidence="2">
    <location>
        <begin position="119"/>
        <end position="128"/>
    </location>
</feature>
<evidence type="ECO:0000313" key="4">
    <source>
        <dbReference type="Proteomes" id="UP001293593"/>
    </source>
</evidence>
<dbReference type="Proteomes" id="UP001293593">
    <property type="component" value="Unassembled WGS sequence"/>
</dbReference>
<feature type="compositionally biased region" description="Basic and acidic residues" evidence="2">
    <location>
        <begin position="18"/>
        <end position="64"/>
    </location>
</feature>
<keyword evidence="4" id="KW-1185">Reference proteome</keyword>
<dbReference type="Pfam" id="PF03760">
    <property type="entry name" value="LEA_1"/>
    <property type="match status" value="1"/>
</dbReference>
<comment type="similarity">
    <text evidence="1">Belongs to the LEA type 1 family.</text>
</comment>
<sequence length="160" mass="16994">MERMKETAANIGASAKSGLEKTKAVVQEKTEKMKAHDPTEKEMAEQRKEERMRQAELDKQEARQHNSASRQAATTVPGGHGRNYTAGAGGAGTTATYTTATGEYGHPTAGQQMSAMPGHGTGQPGGGYVVDEGRSHDTHYGGNDNAHGYGTARPGRHQMN</sequence>
<name>A0AAE1MP47_9FABA</name>
<dbReference type="PANTHER" id="PTHR33493:SF2">
    <property type="entry name" value="LATE EMBRYOGENESIS ABUNDANT PROTEIN 46"/>
    <property type="match status" value="1"/>
</dbReference>
<comment type="caution">
    <text evidence="3">The sequence shown here is derived from an EMBL/GenBank/DDBJ whole genome shotgun (WGS) entry which is preliminary data.</text>
</comment>
<dbReference type="InterPro" id="IPR005513">
    <property type="entry name" value="LEA_1"/>
</dbReference>
<dbReference type="AlphaFoldDB" id="A0AAE1MP47"/>
<evidence type="ECO:0000256" key="2">
    <source>
        <dbReference type="SAM" id="MobiDB-lite"/>
    </source>
</evidence>
<gene>
    <name evidence="3" type="ORF">QN277_021122</name>
</gene>
<proteinExistence type="inferred from homology"/>
<evidence type="ECO:0000256" key="1">
    <source>
        <dbReference type="ARBA" id="ARBA00010975"/>
    </source>
</evidence>
<feature type="region of interest" description="Disordered" evidence="2">
    <location>
        <begin position="1"/>
        <end position="160"/>
    </location>
</feature>
<reference evidence="3" key="1">
    <citation type="submission" date="2023-10" db="EMBL/GenBank/DDBJ databases">
        <title>Chromosome-level genome of the transformable northern wattle, Acacia crassicarpa.</title>
        <authorList>
            <person name="Massaro I."/>
            <person name="Sinha N.R."/>
            <person name="Poethig S."/>
            <person name="Leichty A.R."/>
        </authorList>
    </citation>
    <scope>NUCLEOTIDE SEQUENCE</scope>
    <source>
        <strain evidence="3">Acra3RX</strain>
        <tissue evidence="3">Leaf</tissue>
    </source>
</reference>
<feature type="compositionally biased region" description="Polar residues" evidence="2">
    <location>
        <begin position="65"/>
        <end position="74"/>
    </location>
</feature>
<accession>A0AAE1MP47</accession>